<gene>
    <name evidence="2" type="ORF">AZ34_06750</name>
</gene>
<proteinExistence type="predicted"/>
<keyword evidence="1" id="KW-0812">Transmembrane</keyword>
<dbReference type="OrthoDB" id="9157092at2"/>
<feature type="transmembrane region" description="Helical" evidence="1">
    <location>
        <begin position="46"/>
        <end position="65"/>
    </location>
</feature>
<dbReference type="AlphaFoldDB" id="A0A016XL39"/>
<keyword evidence="1" id="KW-1133">Transmembrane helix</keyword>
<protein>
    <submittedName>
        <fullName evidence="2">Uncharacterized protein</fullName>
    </submittedName>
</protein>
<name>A0A016XL39_9BURK</name>
<feature type="transmembrane region" description="Helical" evidence="1">
    <location>
        <begin position="20"/>
        <end position="40"/>
    </location>
</feature>
<dbReference type="Proteomes" id="UP000023268">
    <property type="component" value="Unassembled WGS sequence"/>
</dbReference>
<dbReference type="STRING" id="1458275.AZ34_06750"/>
<dbReference type="RefSeq" id="WP_035606193.1">
    <property type="nucleotide sequence ID" value="NZ_JEMG01000001.1"/>
</dbReference>
<keyword evidence="1" id="KW-0472">Membrane</keyword>
<dbReference type="EMBL" id="JEMG01000001">
    <property type="protein sequence ID" value="EYC52824.1"/>
    <property type="molecule type" value="Genomic_DNA"/>
</dbReference>
<sequence>MRNAPSVSYPVGRSFLRTLIHGLTLALMWLVCGAWAMLARTDEGDLGIVLLSCLLVTVVLVWALLRPTRGRLRWDGQDWFWSDAGRAAAEDIRGQLKVRLDWQGGMLLEFMPQQAEAASTALGQDAAPERGAALPWRSRWLWVEQVQAPMYWNALRRAAWADGGHRPRVSA</sequence>
<reference evidence="2 3" key="1">
    <citation type="submission" date="2014-02" db="EMBL/GenBank/DDBJ databases">
        <title>Draft Genome of Hylemonella gracilis isolated from the Niagara River.</title>
        <authorList>
            <person name="Pawlowski D.R."/>
            <person name="Koudelka G.B."/>
        </authorList>
    </citation>
    <scope>NUCLEOTIDE SEQUENCE [LARGE SCALE GENOMIC DNA]</scope>
    <source>
        <strain evidence="2 3">Niagara R</strain>
    </source>
</reference>
<evidence type="ECO:0000313" key="3">
    <source>
        <dbReference type="Proteomes" id="UP000023268"/>
    </source>
</evidence>
<comment type="caution">
    <text evidence="2">The sequence shown here is derived from an EMBL/GenBank/DDBJ whole genome shotgun (WGS) entry which is preliminary data.</text>
</comment>
<organism evidence="2 3">
    <name type="scientific">Hylemonella gracilis str. Niagara R</name>
    <dbReference type="NCBI Taxonomy" id="1458275"/>
    <lineage>
        <taxon>Bacteria</taxon>
        <taxon>Pseudomonadati</taxon>
        <taxon>Pseudomonadota</taxon>
        <taxon>Betaproteobacteria</taxon>
        <taxon>Burkholderiales</taxon>
        <taxon>Comamonadaceae</taxon>
        <taxon>Hylemonella</taxon>
    </lineage>
</organism>
<accession>A0A016XL39</accession>
<evidence type="ECO:0000313" key="2">
    <source>
        <dbReference type="EMBL" id="EYC52824.1"/>
    </source>
</evidence>
<evidence type="ECO:0000256" key="1">
    <source>
        <dbReference type="SAM" id="Phobius"/>
    </source>
</evidence>